<reference evidence="1 2" key="1">
    <citation type="submission" date="2019-10" db="EMBL/GenBank/DDBJ databases">
        <title>Genomic and transcriptomic insights into the perfect genentic adaptation of a filamentous nitrogen-fixing cyanobacterium to rice fields.</title>
        <authorList>
            <person name="Chen Z."/>
        </authorList>
    </citation>
    <scope>NUCLEOTIDE SEQUENCE [LARGE SCALE GENOMIC DNA]</scope>
    <source>
        <strain evidence="1">CCNUC1</strain>
    </source>
</reference>
<evidence type="ECO:0000313" key="2">
    <source>
        <dbReference type="Proteomes" id="UP000326678"/>
    </source>
</evidence>
<organism evidence="1 2">
    <name type="scientific">Nostoc sphaeroides CCNUC1</name>
    <dbReference type="NCBI Taxonomy" id="2653204"/>
    <lineage>
        <taxon>Bacteria</taxon>
        <taxon>Bacillati</taxon>
        <taxon>Cyanobacteriota</taxon>
        <taxon>Cyanophyceae</taxon>
        <taxon>Nostocales</taxon>
        <taxon>Nostocaceae</taxon>
        <taxon>Nostoc</taxon>
    </lineage>
</organism>
<evidence type="ECO:0000313" key="1">
    <source>
        <dbReference type="EMBL" id="QFS44703.1"/>
    </source>
</evidence>
<dbReference type="Proteomes" id="UP000326678">
    <property type="component" value="Chromosome Gxm1"/>
</dbReference>
<accession>A0A5P8VWA1</accession>
<keyword evidence="2" id="KW-1185">Reference proteome</keyword>
<dbReference type="AlphaFoldDB" id="A0A5P8VWA1"/>
<dbReference type="KEGG" id="nsh:GXM_02178"/>
<sequence length="51" mass="6019">MLLCKLLIQDLRTVQNNYLVYQRKYVVSGFCLSPLIGRDRQNIIEKSSYKP</sequence>
<protein>
    <submittedName>
        <fullName evidence="1">Uncharacterized protein</fullName>
    </submittedName>
</protein>
<name>A0A5P8VWA1_9NOSO</name>
<gene>
    <name evidence="1" type="ORF">GXM_02178</name>
</gene>
<proteinExistence type="predicted"/>
<dbReference type="EMBL" id="CP045226">
    <property type="protein sequence ID" value="QFS44703.1"/>
    <property type="molecule type" value="Genomic_DNA"/>
</dbReference>